<keyword evidence="9 12" id="KW-0472">Membrane</keyword>
<evidence type="ECO:0000256" key="9">
    <source>
        <dbReference type="ARBA" id="ARBA00023136"/>
    </source>
</evidence>
<dbReference type="FunFam" id="1.10.630.10:FF:000026">
    <property type="entry name" value="Cytochrome P450 82C4"/>
    <property type="match status" value="1"/>
</dbReference>
<evidence type="ECO:0000256" key="7">
    <source>
        <dbReference type="ARBA" id="ARBA00023002"/>
    </source>
</evidence>
<keyword evidence="4 12" id="KW-0812">Transmembrane</keyword>
<keyword evidence="6 12" id="KW-1133">Transmembrane helix</keyword>
<dbReference type="SUPFAM" id="SSF48264">
    <property type="entry name" value="Cytochrome P450"/>
    <property type="match status" value="1"/>
</dbReference>
<dbReference type="PROSITE" id="PS00086">
    <property type="entry name" value="CYTOCHROME_P450"/>
    <property type="match status" value="1"/>
</dbReference>
<dbReference type="RefSeq" id="XP_039139694.1">
    <property type="nucleotide sequence ID" value="XM_039283760.1"/>
</dbReference>
<dbReference type="Proteomes" id="UP001515500">
    <property type="component" value="Chromosome 15"/>
</dbReference>
<keyword evidence="7 11" id="KW-0560">Oxidoreductase</keyword>
<proteinExistence type="inferred from homology"/>
<evidence type="ECO:0000256" key="11">
    <source>
        <dbReference type="RuleBase" id="RU000461"/>
    </source>
</evidence>
<keyword evidence="11" id="KW-0503">Monooxygenase</keyword>
<comment type="similarity">
    <text evidence="11">Belongs to the cytochrome P450 family.</text>
</comment>
<dbReference type="GO" id="GO:0004497">
    <property type="term" value="F:monooxygenase activity"/>
    <property type="evidence" value="ECO:0007669"/>
    <property type="project" value="UniProtKB-KW"/>
</dbReference>
<keyword evidence="8 10" id="KW-0408">Iron</keyword>
<evidence type="ECO:0000313" key="14">
    <source>
        <dbReference type="RefSeq" id="XP_039139694.1"/>
    </source>
</evidence>
<dbReference type="GO" id="GO:0005506">
    <property type="term" value="F:iron ion binding"/>
    <property type="evidence" value="ECO:0007669"/>
    <property type="project" value="InterPro"/>
</dbReference>
<dbReference type="PRINTS" id="PR00385">
    <property type="entry name" value="P450"/>
</dbReference>
<dbReference type="PRINTS" id="PR00463">
    <property type="entry name" value="EP450I"/>
</dbReference>
<dbReference type="Gene3D" id="1.10.630.10">
    <property type="entry name" value="Cytochrome P450"/>
    <property type="match status" value="1"/>
</dbReference>
<dbReference type="GO" id="GO:0016705">
    <property type="term" value="F:oxidoreductase activity, acting on paired donors, with incorporation or reduction of molecular oxygen"/>
    <property type="evidence" value="ECO:0007669"/>
    <property type="project" value="InterPro"/>
</dbReference>
<evidence type="ECO:0000256" key="2">
    <source>
        <dbReference type="ARBA" id="ARBA00004370"/>
    </source>
</evidence>
<dbReference type="GO" id="GO:0016020">
    <property type="term" value="C:membrane"/>
    <property type="evidence" value="ECO:0007669"/>
    <property type="project" value="UniProtKB-SubCell"/>
</dbReference>
<dbReference type="InterPro" id="IPR036396">
    <property type="entry name" value="Cyt_P450_sf"/>
</dbReference>
<evidence type="ECO:0000256" key="4">
    <source>
        <dbReference type="ARBA" id="ARBA00022692"/>
    </source>
</evidence>
<accession>A0AB40CNE8</accession>
<keyword evidence="3 10" id="KW-0349">Heme</keyword>
<protein>
    <submittedName>
        <fullName evidence="14">Cytochrome P450 CYP82D47-like</fullName>
    </submittedName>
</protein>
<dbReference type="InterPro" id="IPR002401">
    <property type="entry name" value="Cyt_P450_E_grp-I"/>
</dbReference>
<evidence type="ECO:0000256" key="6">
    <source>
        <dbReference type="ARBA" id="ARBA00022989"/>
    </source>
</evidence>
<dbReference type="GeneID" id="120277017"/>
<dbReference type="Pfam" id="PF00067">
    <property type="entry name" value="p450"/>
    <property type="match status" value="1"/>
</dbReference>
<evidence type="ECO:0000256" key="1">
    <source>
        <dbReference type="ARBA" id="ARBA00001971"/>
    </source>
</evidence>
<dbReference type="GO" id="GO:0020037">
    <property type="term" value="F:heme binding"/>
    <property type="evidence" value="ECO:0007669"/>
    <property type="project" value="InterPro"/>
</dbReference>
<dbReference type="InterPro" id="IPR050651">
    <property type="entry name" value="Plant_Cytochrome_P450_Monoox"/>
</dbReference>
<feature type="binding site" description="axial binding residue" evidence="10">
    <location>
        <position position="465"/>
    </location>
    <ligand>
        <name>heme</name>
        <dbReference type="ChEBI" id="CHEBI:30413"/>
    </ligand>
    <ligandPart>
        <name>Fe</name>
        <dbReference type="ChEBI" id="CHEBI:18248"/>
    </ligandPart>
</feature>
<keyword evidence="5 10" id="KW-0479">Metal-binding</keyword>
<dbReference type="InterPro" id="IPR001128">
    <property type="entry name" value="Cyt_P450"/>
</dbReference>
<comment type="cofactor">
    <cofactor evidence="1 10">
        <name>heme</name>
        <dbReference type="ChEBI" id="CHEBI:30413"/>
    </cofactor>
</comment>
<gene>
    <name evidence="14" type="primary">LOC120277017</name>
</gene>
<dbReference type="InterPro" id="IPR017972">
    <property type="entry name" value="Cyt_P450_CS"/>
</dbReference>
<evidence type="ECO:0000256" key="3">
    <source>
        <dbReference type="ARBA" id="ARBA00022617"/>
    </source>
</evidence>
<organism evidence="13 14">
    <name type="scientific">Dioscorea cayennensis subsp. rotundata</name>
    <name type="common">White Guinea yam</name>
    <name type="synonym">Dioscorea rotundata</name>
    <dbReference type="NCBI Taxonomy" id="55577"/>
    <lineage>
        <taxon>Eukaryota</taxon>
        <taxon>Viridiplantae</taxon>
        <taxon>Streptophyta</taxon>
        <taxon>Embryophyta</taxon>
        <taxon>Tracheophyta</taxon>
        <taxon>Spermatophyta</taxon>
        <taxon>Magnoliopsida</taxon>
        <taxon>Liliopsida</taxon>
        <taxon>Dioscoreales</taxon>
        <taxon>Dioscoreaceae</taxon>
        <taxon>Dioscorea</taxon>
    </lineage>
</organism>
<evidence type="ECO:0000313" key="13">
    <source>
        <dbReference type="Proteomes" id="UP001515500"/>
    </source>
</evidence>
<comment type="subcellular location">
    <subcellularLocation>
        <location evidence="2">Membrane</location>
    </subcellularLocation>
</comment>
<keyword evidence="13" id="KW-1185">Reference proteome</keyword>
<dbReference type="AlphaFoldDB" id="A0AB40CNE8"/>
<reference evidence="14" key="1">
    <citation type="submission" date="2025-08" db="UniProtKB">
        <authorList>
            <consortium name="RefSeq"/>
        </authorList>
    </citation>
    <scope>IDENTIFICATION</scope>
</reference>
<evidence type="ECO:0000256" key="12">
    <source>
        <dbReference type="SAM" id="Phobius"/>
    </source>
</evidence>
<evidence type="ECO:0000256" key="10">
    <source>
        <dbReference type="PIRSR" id="PIRSR602401-1"/>
    </source>
</evidence>
<sequence>MRYMDDYFLQLQSIVVIFALIILCKVLWHGTFTSFNNKHKQPPQPFFALPVIGHLHLLLNAQTIYHKLGDMADKLGPAFMLRLGSRRTLVISSWEVAKECFTINDKALASRPSNTAAVTHLAYKAAFFGLAPYGSFWRSMRKIATTELLSNTRLDKLKHVMLAEIDTCMKELHNLCGNNNIIRLDMKEWFGDLNFNIVLQMVAGKRFFGSGGGSDEAWRFRKAVHKFFHLLFVSVPSDMFPWLEWMDLGGYVKAMKAAAKEMDSVMVRLVEEHRERRASGVAASDTDFMDMMLSIMQDDHELQSYFDKETLIKAASLNLIVAGTDTTNISLTRALGYLLNNHDALKKLKTELDEQVGKDRVVNKLDINNLIYLQAVIKESLRLGSPSELLVPRETLDDCNVAGFHIPAGTKVIVNAWKLHRDPHVWPDPFNFKPERFLSSDVATCIDVRGKNYELIPFGAGRRICPAISMALQVMHLTLARLIQGFELKSVSSVPTEIFEGLFSLSSYSAPLMVEISPRLSPELYQP</sequence>
<evidence type="ECO:0000256" key="8">
    <source>
        <dbReference type="ARBA" id="ARBA00023004"/>
    </source>
</evidence>
<name>A0AB40CNE8_DIOCR</name>
<evidence type="ECO:0000256" key="5">
    <source>
        <dbReference type="ARBA" id="ARBA00022723"/>
    </source>
</evidence>
<dbReference type="PANTHER" id="PTHR47947:SF26">
    <property type="entry name" value="CYTOCHROME P450"/>
    <property type="match status" value="1"/>
</dbReference>
<feature type="transmembrane region" description="Helical" evidence="12">
    <location>
        <begin position="7"/>
        <end position="28"/>
    </location>
</feature>
<dbReference type="PANTHER" id="PTHR47947">
    <property type="entry name" value="CYTOCHROME P450 82C3-RELATED"/>
    <property type="match status" value="1"/>
</dbReference>